<dbReference type="NCBIfam" id="NF004862">
    <property type="entry name" value="PRK06222.1"/>
    <property type="match status" value="1"/>
</dbReference>
<dbReference type="SUPFAM" id="SSF63380">
    <property type="entry name" value="Riboflavin synthase domain-like"/>
    <property type="match status" value="1"/>
</dbReference>
<keyword evidence="1" id="KW-0274">FAD</keyword>
<dbReference type="Gene3D" id="2.40.30.10">
    <property type="entry name" value="Translation factors"/>
    <property type="match status" value="1"/>
</dbReference>
<dbReference type="InterPro" id="IPR017927">
    <property type="entry name" value="FAD-bd_FR_type"/>
</dbReference>
<dbReference type="EMBL" id="CP003359">
    <property type="protein sequence ID" value="AGB41022.1"/>
    <property type="molecule type" value="Genomic_DNA"/>
</dbReference>
<dbReference type="InterPro" id="IPR012165">
    <property type="entry name" value="Cyt_c3_hydrogenase_gsu"/>
</dbReference>
<feature type="binding site" evidence="2">
    <location>
        <position position="255"/>
    </location>
    <ligand>
        <name>[2Fe-2S] cluster</name>
        <dbReference type="ChEBI" id="CHEBI:190135"/>
    </ligand>
</feature>
<dbReference type="HOGENOM" id="CLU_003827_1_0_9"/>
<evidence type="ECO:0000313" key="5">
    <source>
        <dbReference type="Proteomes" id="UP000010880"/>
    </source>
</evidence>
<evidence type="ECO:0000313" key="4">
    <source>
        <dbReference type="EMBL" id="AGB41022.1"/>
    </source>
</evidence>
<dbReference type="InterPro" id="IPR039261">
    <property type="entry name" value="FNR_nucleotide-bd"/>
</dbReference>
<reference evidence="5" key="1">
    <citation type="submission" date="2012-02" db="EMBL/GenBank/DDBJ databases">
        <title>The complete genome of Halobacteroides halobius DSM 5150.</title>
        <authorList>
            <person name="Lucas S."/>
            <person name="Copeland A."/>
            <person name="Lapidus A."/>
            <person name="Glavina del Rio T."/>
            <person name="Dalin E."/>
            <person name="Tice H."/>
            <person name="Bruce D."/>
            <person name="Goodwin L."/>
            <person name="Pitluck S."/>
            <person name="Peters L."/>
            <person name="Mikhailova N."/>
            <person name="Gu W."/>
            <person name="Kyrpides N."/>
            <person name="Mavromatis K."/>
            <person name="Ivanova N."/>
            <person name="Brettin T."/>
            <person name="Detter J.C."/>
            <person name="Han C."/>
            <person name="Larimer F."/>
            <person name="Land M."/>
            <person name="Hauser L."/>
            <person name="Markowitz V."/>
            <person name="Cheng J.-F."/>
            <person name="Hugenholtz P."/>
            <person name="Woyke T."/>
            <person name="Wu D."/>
            <person name="Tindall B."/>
            <person name="Pomrenke H."/>
            <person name="Brambilla E."/>
            <person name="Klenk H.-P."/>
            <person name="Eisen J.A."/>
        </authorList>
    </citation>
    <scope>NUCLEOTIDE SEQUENCE [LARGE SCALE GENOMIC DNA]</scope>
    <source>
        <strain evidence="5">ATCC 35273 / DSM 5150 / MD-1</strain>
    </source>
</reference>
<dbReference type="InterPro" id="IPR001433">
    <property type="entry name" value="OxRdtase_FAD/NAD-bd"/>
</dbReference>
<dbReference type="PANTHER" id="PTHR43513:SF3">
    <property type="entry name" value="DIHYDROOROTATE DEHYDROGENASE B (NAD(+)), ELECTRON TRANSFER SUBUNIT-RELATED"/>
    <property type="match status" value="1"/>
</dbReference>
<dbReference type="Gene3D" id="3.40.50.80">
    <property type="entry name" value="Nucleotide-binding domain of ferredoxin-NADP reductase (FNR) module"/>
    <property type="match status" value="1"/>
</dbReference>
<evidence type="ECO:0000256" key="1">
    <source>
        <dbReference type="PIRSR" id="PIRSR006816-1"/>
    </source>
</evidence>
<keyword evidence="2" id="KW-0408">Iron</keyword>
<dbReference type="GO" id="GO:0016491">
    <property type="term" value="F:oxidoreductase activity"/>
    <property type="evidence" value="ECO:0007669"/>
    <property type="project" value="InterPro"/>
</dbReference>
<evidence type="ECO:0000259" key="3">
    <source>
        <dbReference type="PROSITE" id="PS51384"/>
    </source>
</evidence>
<dbReference type="AlphaFoldDB" id="L0K6X1"/>
<dbReference type="InterPro" id="IPR019480">
    <property type="entry name" value="Dihydroorotate_DH_Fe-S-bd"/>
</dbReference>
<dbReference type="GO" id="GO:0050660">
    <property type="term" value="F:flavin adenine dinucleotide binding"/>
    <property type="evidence" value="ECO:0007669"/>
    <property type="project" value="InterPro"/>
</dbReference>
<dbReference type="SUPFAM" id="SSF52343">
    <property type="entry name" value="Ferredoxin reductase-like, C-terminal NADP-linked domain"/>
    <property type="match status" value="1"/>
</dbReference>
<dbReference type="Pfam" id="PF10418">
    <property type="entry name" value="DHODB_Fe-S_bind"/>
    <property type="match status" value="1"/>
</dbReference>
<dbReference type="Pfam" id="PF00175">
    <property type="entry name" value="NAD_binding_1"/>
    <property type="match status" value="1"/>
</dbReference>
<dbReference type="STRING" id="748449.Halha_1062"/>
<dbReference type="GO" id="GO:0006221">
    <property type="term" value="P:pyrimidine nucleotide biosynthetic process"/>
    <property type="evidence" value="ECO:0007669"/>
    <property type="project" value="InterPro"/>
</dbReference>
<dbReference type="eggNOG" id="COG0543">
    <property type="taxonomic scope" value="Bacteria"/>
</dbReference>
<feature type="domain" description="FAD-binding FR-type" evidence="3">
    <location>
        <begin position="15"/>
        <end position="113"/>
    </location>
</feature>
<dbReference type="Proteomes" id="UP000010880">
    <property type="component" value="Chromosome"/>
</dbReference>
<dbReference type="InterPro" id="IPR050353">
    <property type="entry name" value="PyrK_electron_transfer"/>
</dbReference>
<keyword evidence="2" id="KW-0479">Metal-binding</keyword>
<accession>L0K6X1</accession>
<dbReference type="KEGG" id="hhl:Halha_1062"/>
<dbReference type="GO" id="GO:0046872">
    <property type="term" value="F:metal ion binding"/>
    <property type="evidence" value="ECO:0007669"/>
    <property type="project" value="UniProtKB-KW"/>
</dbReference>
<dbReference type="PIRSF" id="PIRSF006816">
    <property type="entry name" value="Cyc3_hyd_g"/>
    <property type="match status" value="1"/>
</dbReference>
<dbReference type="InterPro" id="IPR017938">
    <property type="entry name" value="Riboflavin_synthase-like_b-brl"/>
</dbReference>
<feature type="binding site" evidence="2">
    <location>
        <position position="243"/>
    </location>
    <ligand>
        <name>[2Fe-2S] cluster</name>
        <dbReference type="ChEBI" id="CHEBI:190135"/>
    </ligand>
</feature>
<keyword evidence="2" id="KW-0001">2Fe-2S</keyword>
<keyword evidence="2" id="KW-0411">Iron-sulfur</keyword>
<comment type="cofactor">
    <cofactor evidence="2">
        <name>[2Fe-2S] cluster</name>
        <dbReference type="ChEBI" id="CHEBI:190135"/>
    </cofactor>
    <text evidence="2">Binds 1 [2Fe-2S] cluster per subunit.</text>
</comment>
<dbReference type="PANTHER" id="PTHR43513">
    <property type="entry name" value="DIHYDROOROTATE DEHYDROGENASE B (NAD(+)), ELECTRON TRANSFER SUBUNIT"/>
    <property type="match status" value="1"/>
</dbReference>
<feature type="binding site" evidence="1">
    <location>
        <begin position="80"/>
        <end position="82"/>
    </location>
    <ligand>
        <name>FAD</name>
        <dbReference type="ChEBI" id="CHEBI:57692"/>
    </ligand>
</feature>
<proteinExistence type="predicted"/>
<comment type="cofactor">
    <cofactor evidence="1">
        <name>FAD</name>
        <dbReference type="ChEBI" id="CHEBI:57692"/>
    </cofactor>
    <text evidence="1">Binds 1 FAD per subunit.</text>
</comment>
<name>L0K6X1_HALHC</name>
<dbReference type="PROSITE" id="PS51384">
    <property type="entry name" value="FAD_FR"/>
    <property type="match status" value="1"/>
</dbReference>
<protein>
    <submittedName>
        <fullName evidence="4">2-polyprenylphenol hydroxylase-like oxidoreductase</fullName>
    </submittedName>
</protein>
<evidence type="ECO:0000256" key="2">
    <source>
        <dbReference type="PIRSR" id="PIRSR006816-2"/>
    </source>
</evidence>
<dbReference type="CDD" id="cd06219">
    <property type="entry name" value="DHOD_e_trans_like1"/>
    <property type="match status" value="1"/>
</dbReference>
<feature type="binding site" evidence="2">
    <location>
        <position position="240"/>
    </location>
    <ligand>
        <name>[2Fe-2S] cluster</name>
        <dbReference type="ChEBI" id="CHEBI:190135"/>
    </ligand>
</feature>
<gene>
    <name evidence="4" type="ordered locus">Halha_1062</name>
</gene>
<keyword evidence="5" id="KW-1185">Reference proteome</keyword>
<dbReference type="GO" id="GO:0051537">
    <property type="term" value="F:2 iron, 2 sulfur cluster binding"/>
    <property type="evidence" value="ECO:0007669"/>
    <property type="project" value="UniProtKB-KW"/>
</dbReference>
<dbReference type="PATRIC" id="fig|748449.3.peg.1017"/>
<organism evidence="4 5">
    <name type="scientific">Halobacteroides halobius (strain ATCC 35273 / DSM 5150 / MD-1)</name>
    <dbReference type="NCBI Taxonomy" id="748449"/>
    <lineage>
        <taxon>Bacteria</taxon>
        <taxon>Bacillati</taxon>
        <taxon>Bacillota</taxon>
        <taxon>Clostridia</taxon>
        <taxon>Halanaerobiales</taxon>
        <taxon>Halobacteroidaceae</taxon>
        <taxon>Halobacteroides</taxon>
    </lineage>
</organism>
<keyword evidence="1" id="KW-0285">Flavoprotein</keyword>
<sequence length="302" mass="33234">MGIWFNWEVGITRKESNLMYKIIKNKVLAPMITKLEVKAPEVAAKAKPGHFLIVRVDEQAERIPLTIADYNRDKGTITIIIQEVGFSSRQICNLDKGDAFLDLVGPLGEPIETKDYDKVVCIGGGLGNAPLYPKAKSLKEHGAEVVSILGAQTAAKLILEEEFNEVSDKLYIATDDGSKGKEGFVTDILEELLEAGEEFELAIAIGPMIMMKAVSELTAKYDLETMVSLNSLMIDGTGMCGGCRVTVAGETKFACVDGPAFDGHLVDFDEQLRRQQFYKEHEAKVKQQSEHAGGEHQCHKKK</sequence>